<accession>A0A8J4REG5</accession>
<protein>
    <submittedName>
        <fullName evidence="1">Uncharacterized protein</fullName>
    </submittedName>
</protein>
<dbReference type="EMBL" id="JRKL02000434">
    <property type="protein sequence ID" value="KAF3971407.1"/>
    <property type="molecule type" value="Genomic_DNA"/>
</dbReference>
<organism evidence="1 2">
    <name type="scientific">Castanea mollissima</name>
    <name type="common">Chinese chestnut</name>
    <dbReference type="NCBI Taxonomy" id="60419"/>
    <lineage>
        <taxon>Eukaryota</taxon>
        <taxon>Viridiplantae</taxon>
        <taxon>Streptophyta</taxon>
        <taxon>Embryophyta</taxon>
        <taxon>Tracheophyta</taxon>
        <taxon>Spermatophyta</taxon>
        <taxon>Magnoliopsida</taxon>
        <taxon>eudicotyledons</taxon>
        <taxon>Gunneridae</taxon>
        <taxon>Pentapetalae</taxon>
        <taxon>rosids</taxon>
        <taxon>fabids</taxon>
        <taxon>Fagales</taxon>
        <taxon>Fagaceae</taxon>
        <taxon>Castanea</taxon>
    </lineage>
</organism>
<proteinExistence type="predicted"/>
<sequence>MWGVGPWMPPPIATTIATAAVVDLHCHHHTLFPLFWCSNFLKVKCLFKFGFLSKRIEHQGLNHCKFMYKIWPKPYIHARLKFLLSKKLDDLEYLFQLRHLGIMG</sequence>
<evidence type="ECO:0000313" key="2">
    <source>
        <dbReference type="Proteomes" id="UP000737018"/>
    </source>
</evidence>
<keyword evidence="2" id="KW-1185">Reference proteome</keyword>
<reference evidence="1" key="1">
    <citation type="submission" date="2020-03" db="EMBL/GenBank/DDBJ databases">
        <title>Castanea mollissima Vanexum genome sequencing.</title>
        <authorList>
            <person name="Staton M."/>
        </authorList>
    </citation>
    <scope>NUCLEOTIDE SEQUENCE</scope>
    <source>
        <tissue evidence="1">Leaf</tissue>
    </source>
</reference>
<gene>
    <name evidence="1" type="ORF">CMV_004993</name>
</gene>
<comment type="caution">
    <text evidence="1">The sequence shown here is derived from an EMBL/GenBank/DDBJ whole genome shotgun (WGS) entry which is preliminary data.</text>
</comment>
<name>A0A8J4REG5_9ROSI</name>
<evidence type="ECO:0000313" key="1">
    <source>
        <dbReference type="EMBL" id="KAF3971407.1"/>
    </source>
</evidence>
<dbReference type="Proteomes" id="UP000737018">
    <property type="component" value="Unassembled WGS sequence"/>
</dbReference>
<dbReference type="AlphaFoldDB" id="A0A8J4REG5"/>